<dbReference type="AlphaFoldDB" id="A0A9W9V5N2"/>
<evidence type="ECO:0000313" key="3">
    <source>
        <dbReference type="Proteomes" id="UP001148299"/>
    </source>
</evidence>
<name>A0A9W9V5N2_PENBR</name>
<dbReference type="PANTHER" id="PTHR46082:SF11">
    <property type="entry name" value="AAA+ ATPASE DOMAIN-CONTAINING PROTEIN-RELATED"/>
    <property type="match status" value="1"/>
</dbReference>
<keyword evidence="3" id="KW-1185">Reference proteome</keyword>
<dbReference type="Proteomes" id="UP001148299">
    <property type="component" value="Unassembled WGS sequence"/>
</dbReference>
<dbReference type="GO" id="GO:0003824">
    <property type="term" value="F:catalytic activity"/>
    <property type="evidence" value="ECO:0007669"/>
    <property type="project" value="InterPro"/>
</dbReference>
<dbReference type="EMBL" id="JAPZBR010000001">
    <property type="protein sequence ID" value="KAJ5367345.1"/>
    <property type="molecule type" value="Genomic_DNA"/>
</dbReference>
<dbReference type="InterPro" id="IPR053137">
    <property type="entry name" value="NLR-like"/>
</dbReference>
<dbReference type="PANTHER" id="PTHR46082">
    <property type="entry name" value="ATP/GTP-BINDING PROTEIN-RELATED"/>
    <property type="match status" value="1"/>
</dbReference>
<dbReference type="GO" id="GO:0009116">
    <property type="term" value="P:nucleoside metabolic process"/>
    <property type="evidence" value="ECO:0007669"/>
    <property type="project" value="InterPro"/>
</dbReference>
<comment type="caution">
    <text evidence="2">The sequence shown here is derived from an EMBL/GenBank/DDBJ whole genome shotgun (WGS) entry which is preliminary data.</text>
</comment>
<dbReference type="SUPFAM" id="SSF53167">
    <property type="entry name" value="Purine and uridine phosphorylases"/>
    <property type="match status" value="1"/>
</dbReference>
<protein>
    <recommendedName>
        <fullName evidence="4">Nucleoside phosphorylase domain-containing protein</fullName>
    </recommendedName>
</protein>
<dbReference type="Gene3D" id="3.40.50.1580">
    <property type="entry name" value="Nucleoside phosphorylase domain"/>
    <property type="match status" value="1"/>
</dbReference>
<reference evidence="2" key="1">
    <citation type="submission" date="2022-12" db="EMBL/GenBank/DDBJ databases">
        <authorList>
            <person name="Petersen C."/>
        </authorList>
    </citation>
    <scope>NUCLEOTIDE SEQUENCE</scope>
    <source>
        <strain evidence="2">IBT 35675</strain>
    </source>
</reference>
<sequence>MSDPLGYTVAWVCSNTTERVAARAFLDEEHDSPTHLSPSDENIYTLGRIWGHNVVIATLARRFRGKYPAVRVIQDLQKSFPNVRICLMVSIGGGLPSKNRDIRLGDVVVDFSTDGQSRRLRDGALEATSGLGLCLQDAYSPFIFLNTAVAQLMVEYEKASNLLDNKVNQVFQQRPRLQRKYKRPNPEFGRLYQSEVVHVKDDETCTSCGDDPSHLVVRSPRIAIDAPAVHYGLIGSSSRVLYNAGYRDRISAQTGILCYESGAGGYMSGLSGHGPKVPFLLIRGICDYCDSHRNQVWRGYASIVAAAYAKDLLRHIDPEQLTQKARIGDSPSQVSLLMWEHALELEGDVDDNIEAESIDVAQSEDEVKSAISYETDLESILSEGSHMSSQSSQSQLGSILIFEFVNLLLGDNDLGRLYPKAISKLGLAKFQRNFTRFLKRYGKDLTNEASNERQRQAGQFVCQVARRTAAQVGKTLGQGGDKLPVEQLPLLSGSNLAVVDAWLNSHEQHDPNLGREAFVDDSESSESEDETRPRLRLWKR</sequence>
<feature type="compositionally biased region" description="Acidic residues" evidence="1">
    <location>
        <begin position="519"/>
        <end position="529"/>
    </location>
</feature>
<feature type="region of interest" description="Disordered" evidence="1">
    <location>
        <begin position="510"/>
        <end position="540"/>
    </location>
</feature>
<proteinExistence type="predicted"/>
<accession>A0A9W9V5N2</accession>
<evidence type="ECO:0000256" key="1">
    <source>
        <dbReference type="SAM" id="MobiDB-lite"/>
    </source>
</evidence>
<organism evidence="2 3">
    <name type="scientific">Penicillium brevicompactum</name>
    <dbReference type="NCBI Taxonomy" id="5074"/>
    <lineage>
        <taxon>Eukaryota</taxon>
        <taxon>Fungi</taxon>
        <taxon>Dikarya</taxon>
        <taxon>Ascomycota</taxon>
        <taxon>Pezizomycotina</taxon>
        <taxon>Eurotiomycetes</taxon>
        <taxon>Eurotiomycetidae</taxon>
        <taxon>Eurotiales</taxon>
        <taxon>Aspergillaceae</taxon>
        <taxon>Penicillium</taxon>
    </lineage>
</organism>
<reference evidence="2" key="2">
    <citation type="journal article" date="2023" name="IMA Fungus">
        <title>Comparative genomic study of the Penicillium genus elucidates a diverse pangenome and 15 lateral gene transfer events.</title>
        <authorList>
            <person name="Petersen C."/>
            <person name="Sorensen T."/>
            <person name="Nielsen M.R."/>
            <person name="Sondergaard T.E."/>
            <person name="Sorensen J.L."/>
            <person name="Fitzpatrick D.A."/>
            <person name="Frisvad J.C."/>
            <person name="Nielsen K.L."/>
        </authorList>
    </citation>
    <scope>NUCLEOTIDE SEQUENCE</scope>
    <source>
        <strain evidence="2">IBT 35675</strain>
    </source>
</reference>
<evidence type="ECO:0008006" key="4">
    <source>
        <dbReference type="Google" id="ProtNLM"/>
    </source>
</evidence>
<gene>
    <name evidence="2" type="ORF">N7541_001286</name>
</gene>
<dbReference type="InterPro" id="IPR035994">
    <property type="entry name" value="Nucleoside_phosphorylase_sf"/>
</dbReference>
<evidence type="ECO:0000313" key="2">
    <source>
        <dbReference type="EMBL" id="KAJ5367345.1"/>
    </source>
</evidence>